<organism evidence="2 3">
    <name type="scientific">Morella rubra</name>
    <name type="common">Chinese bayberry</name>
    <dbReference type="NCBI Taxonomy" id="262757"/>
    <lineage>
        <taxon>Eukaryota</taxon>
        <taxon>Viridiplantae</taxon>
        <taxon>Streptophyta</taxon>
        <taxon>Embryophyta</taxon>
        <taxon>Tracheophyta</taxon>
        <taxon>Spermatophyta</taxon>
        <taxon>Magnoliopsida</taxon>
        <taxon>eudicotyledons</taxon>
        <taxon>Gunneridae</taxon>
        <taxon>Pentapetalae</taxon>
        <taxon>rosids</taxon>
        <taxon>fabids</taxon>
        <taxon>Fagales</taxon>
        <taxon>Myricaceae</taxon>
        <taxon>Morella</taxon>
    </lineage>
</organism>
<comment type="caution">
    <text evidence="2">The sequence shown here is derived from an EMBL/GenBank/DDBJ whole genome shotgun (WGS) entry which is preliminary data.</text>
</comment>
<dbReference type="PANTHER" id="PTHR42820:SF1">
    <property type="entry name" value="SHORT-CHAIN DEHYDROGENASE_REDUCTASE FAMILY PROTEIN"/>
    <property type="match status" value="1"/>
</dbReference>
<dbReference type="PRINTS" id="PR00081">
    <property type="entry name" value="GDHRDH"/>
</dbReference>
<dbReference type="Proteomes" id="UP000516437">
    <property type="component" value="Chromosome 1"/>
</dbReference>
<dbReference type="InterPro" id="IPR002347">
    <property type="entry name" value="SDR_fam"/>
</dbReference>
<dbReference type="PANTHER" id="PTHR42820">
    <property type="entry name" value="SHORT-CHAIN DEHYDROGENASE REDUCTASE"/>
    <property type="match status" value="1"/>
</dbReference>
<dbReference type="Gene3D" id="3.40.50.720">
    <property type="entry name" value="NAD(P)-binding Rossmann-like Domain"/>
    <property type="match status" value="1"/>
</dbReference>
<evidence type="ECO:0000256" key="1">
    <source>
        <dbReference type="ARBA" id="ARBA00006484"/>
    </source>
</evidence>
<dbReference type="Pfam" id="PF00106">
    <property type="entry name" value="adh_short"/>
    <property type="match status" value="1"/>
</dbReference>
<comment type="similarity">
    <text evidence="1">Belongs to the short-chain dehydrogenases/reductases (SDR) family.</text>
</comment>
<gene>
    <name evidence="2" type="ORF">CJ030_MR1G008923</name>
</gene>
<keyword evidence="3" id="KW-1185">Reference proteome</keyword>
<sequence>MPAQLIPEKSLQGIHILDNYNASHSPQRLDGRVAIITGGARGIGEATVRLFAKHGAIVVIADVEDAAGLLANSLYPAATFVHCNVSIEEDIKKLINSTVSQYGRLDILFNNAGVLGSQSKHKVSIIDFDADEFDHVMRVNVRGVTSLGMKHAAS</sequence>
<dbReference type="SUPFAM" id="SSF51735">
    <property type="entry name" value="NAD(P)-binding Rossmann-fold domains"/>
    <property type="match status" value="1"/>
</dbReference>
<dbReference type="OrthoDB" id="294295at2759"/>
<reference evidence="2 3" key="1">
    <citation type="journal article" date="2019" name="Plant Biotechnol. J.">
        <title>The red bayberry genome and genetic basis of sex determination.</title>
        <authorList>
            <person name="Jia H.M."/>
            <person name="Jia H.J."/>
            <person name="Cai Q.L."/>
            <person name="Wang Y."/>
            <person name="Zhao H.B."/>
            <person name="Yang W.F."/>
            <person name="Wang G.Y."/>
            <person name="Li Y.H."/>
            <person name="Zhan D.L."/>
            <person name="Shen Y.T."/>
            <person name="Niu Q.F."/>
            <person name="Chang L."/>
            <person name="Qiu J."/>
            <person name="Zhao L."/>
            <person name="Xie H.B."/>
            <person name="Fu W.Y."/>
            <person name="Jin J."/>
            <person name="Li X.W."/>
            <person name="Jiao Y."/>
            <person name="Zhou C.C."/>
            <person name="Tu T."/>
            <person name="Chai C.Y."/>
            <person name="Gao J.L."/>
            <person name="Fan L.J."/>
            <person name="van de Weg E."/>
            <person name="Wang J.Y."/>
            <person name="Gao Z.S."/>
        </authorList>
    </citation>
    <scope>NUCLEOTIDE SEQUENCE [LARGE SCALE GENOMIC DNA]</scope>
    <source>
        <tissue evidence="2">Leaves</tissue>
    </source>
</reference>
<evidence type="ECO:0000313" key="2">
    <source>
        <dbReference type="EMBL" id="KAB1225718.1"/>
    </source>
</evidence>
<dbReference type="EMBL" id="RXIC02000019">
    <property type="protein sequence ID" value="KAB1225718.1"/>
    <property type="molecule type" value="Genomic_DNA"/>
</dbReference>
<protein>
    <submittedName>
        <fullName evidence="2">Short-chain dehydrogenase reductase 2a</fullName>
    </submittedName>
</protein>
<evidence type="ECO:0000313" key="3">
    <source>
        <dbReference type="Proteomes" id="UP000516437"/>
    </source>
</evidence>
<dbReference type="InterPro" id="IPR036291">
    <property type="entry name" value="NAD(P)-bd_dom_sf"/>
</dbReference>
<proteinExistence type="inferred from homology"/>
<name>A0A6A1WPN9_9ROSI</name>
<dbReference type="AlphaFoldDB" id="A0A6A1WPN9"/>
<accession>A0A6A1WPN9</accession>